<sequence length="96" mass="11510">MRKFSITLVLIMFVIQCLTDTYGSYDEDIRDLRSRHPKMSFQRLKRQTEDGDGGYEFTSDNDEGENENWETEPLIPVDDRRYKPKYLNPVRFPNNR</sequence>
<name>A0A1J1J0B6_9DIPT</name>
<feature type="region of interest" description="Disordered" evidence="1">
    <location>
        <begin position="40"/>
        <end position="73"/>
    </location>
</feature>
<protein>
    <submittedName>
        <fullName evidence="3">CLUMA_CG018559, isoform A</fullName>
    </submittedName>
</protein>
<keyword evidence="2" id="KW-0732">Signal</keyword>
<evidence type="ECO:0000313" key="3">
    <source>
        <dbReference type="EMBL" id="CRL05410.1"/>
    </source>
</evidence>
<organism evidence="3 4">
    <name type="scientific">Clunio marinus</name>
    <dbReference type="NCBI Taxonomy" id="568069"/>
    <lineage>
        <taxon>Eukaryota</taxon>
        <taxon>Metazoa</taxon>
        <taxon>Ecdysozoa</taxon>
        <taxon>Arthropoda</taxon>
        <taxon>Hexapoda</taxon>
        <taxon>Insecta</taxon>
        <taxon>Pterygota</taxon>
        <taxon>Neoptera</taxon>
        <taxon>Endopterygota</taxon>
        <taxon>Diptera</taxon>
        <taxon>Nematocera</taxon>
        <taxon>Chironomoidea</taxon>
        <taxon>Chironomidae</taxon>
        <taxon>Clunio</taxon>
    </lineage>
</organism>
<dbReference type="AlphaFoldDB" id="A0A1J1J0B6"/>
<accession>A0A1J1J0B6</accession>
<dbReference type="Proteomes" id="UP000183832">
    <property type="component" value="Unassembled WGS sequence"/>
</dbReference>
<feature type="chain" id="PRO_5012656073" evidence="2">
    <location>
        <begin position="20"/>
        <end position="96"/>
    </location>
</feature>
<gene>
    <name evidence="3" type="ORF">CLUMA_CG018559</name>
</gene>
<proteinExistence type="predicted"/>
<reference evidence="3 4" key="1">
    <citation type="submission" date="2015-04" db="EMBL/GenBank/DDBJ databases">
        <authorList>
            <person name="Syromyatnikov M.Y."/>
            <person name="Popov V.N."/>
        </authorList>
    </citation>
    <scope>NUCLEOTIDE SEQUENCE [LARGE SCALE GENOMIC DNA]</scope>
</reference>
<feature type="compositionally biased region" description="Acidic residues" evidence="1">
    <location>
        <begin position="59"/>
        <end position="70"/>
    </location>
</feature>
<feature type="signal peptide" evidence="2">
    <location>
        <begin position="1"/>
        <end position="19"/>
    </location>
</feature>
<evidence type="ECO:0000313" key="4">
    <source>
        <dbReference type="Proteomes" id="UP000183832"/>
    </source>
</evidence>
<dbReference type="EMBL" id="CVRI01000064">
    <property type="protein sequence ID" value="CRL05410.1"/>
    <property type="molecule type" value="Genomic_DNA"/>
</dbReference>
<keyword evidence="4" id="KW-1185">Reference proteome</keyword>
<evidence type="ECO:0000256" key="1">
    <source>
        <dbReference type="SAM" id="MobiDB-lite"/>
    </source>
</evidence>
<evidence type="ECO:0000256" key="2">
    <source>
        <dbReference type="SAM" id="SignalP"/>
    </source>
</evidence>